<dbReference type="InterPro" id="IPR036514">
    <property type="entry name" value="SGNH_hydro_sf"/>
</dbReference>
<dbReference type="PANTHER" id="PTHR30383">
    <property type="entry name" value="THIOESTERASE 1/PROTEASE 1/LYSOPHOSPHOLIPASE L1"/>
    <property type="match status" value="1"/>
</dbReference>
<keyword evidence="2" id="KW-0378">Hydrolase</keyword>
<dbReference type="InterPro" id="IPR051532">
    <property type="entry name" value="Ester_Hydrolysis_Enzymes"/>
</dbReference>
<dbReference type="EMBL" id="JAAKYA010000072">
    <property type="protein sequence ID" value="NGO39874.1"/>
    <property type="molecule type" value="Genomic_DNA"/>
</dbReference>
<reference evidence="2 3" key="1">
    <citation type="submission" date="2020-02" db="EMBL/GenBank/DDBJ databases">
        <title>Draft genome sequence of Limisphaera ngatamarikiensis NGM72.4T, a thermophilic Verrucomicrobia grouped in subdivision 3.</title>
        <authorList>
            <person name="Carere C.R."/>
            <person name="Steen J."/>
            <person name="Hugenholtz P."/>
            <person name="Stott M.B."/>
        </authorList>
    </citation>
    <scope>NUCLEOTIDE SEQUENCE [LARGE SCALE GENOMIC DNA]</scope>
    <source>
        <strain evidence="2 3">NGM72.4</strain>
    </source>
</reference>
<dbReference type="InterPro" id="IPR013830">
    <property type="entry name" value="SGNH_hydro"/>
</dbReference>
<dbReference type="RefSeq" id="WP_165108136.1">
    <property type="nucleotide sequence ID" value="NZ_JAAKYA010000072.1"/>
</dbReference>
<dbReference type="Proteomes" id="UP000477311">
    <property type="component" value="Unassembled WGS sequence"/>
</dbReference>
<gene>
    <name evidence="2" type="ORF">G4L39_10785</name>
</gene>
<evidence type="ECO:0000313" key="3">
    <source>
        <dbReference type="Proteomes" id="UP000477311"/>
    </source>
</evidence>
<keyword evidence="3" id="KW-1185">Reference proteome</keyword>
<dbReference type="SUPFAM" id="SSF52266">
    <property type="entry name" value="SGNH hydrolase"/>
    <property type="match status" value="1"/>
</dbReference>
<sequence length="279" mass="30977">MKIMIRRRIPQVHGFRAWVWIGSVLAWAALVAVGAQEVRSPQPGLDRAPTGEMLPGKGPVQKGDWFDKVWAQRRAEFRARREVDRGAIVFLGDSITQGWSDLSRRFSQWKVANRGISGDTTRGVLYRLQEDVLDLDPAAIVLLIGTNDIGLGADPEDVAANVRTILERCQKANPKMPVIVCKVMPSHANRQRPADKIRRLNELVDQVVRDFPQCRRCDTWSPFADAEGNARPEEFPDLLHPNAAGYAKWAAALEPILRELPGLPAASAGQQVQPSGQAR</sequence>
<feature type="domain" description="SGNH hydrolase-type esterase" evidence="1">
    <location>
        <begin position="90"/>
        <end position="247"/>
    </location>
</feature>
<dbReference type="Gene3D" id="3.40.50.1110">
    <property type="entry name" value="SGNH hydrolase"/>
    <property type="match status" value="1"/>
</dbReference>
<dbReference type="PANTHER" id="PTHR30383:SF32">
    <property type="entry name" value="SGNH-HYDROLASE"/>
    <property type="match status" value="1"/>
</dbReference>
<evidence type="ECO:0000259" key="1">
    <source>
        <dbReference type="Pfam" id="PF13472"/>
    </source>
</evidence>
<protein>
    <submittedName>
        <fullName evidence="2">Acetylhydrolase</fullName>
    </submittedName>
</protein>
<evidence type="ECO:0000313" key="2">
    <source>
        <dbReference type="EMBL" id="NGO39874.1"/>
    </source>
</evidence>
<comment type="caution">
    <text evidence="2">The sequence shown here is derived from an EMBL/GenBank/DDBJ whole genome shotgun (WGS) entry which is preliminary data.</text>
</comment>
<accession>A0A6M1RWZ3</accession>
<proteinExistence type="predicted"/>
<dbReference type="AlphaFoldDB" id="A0A6M1RWZ3"/>
<name>A0A6M1RWZ3_9BACT</name>
<dbReference type="Pfam" id="PF13472">
    <property type="entry name" value="Lipase_GDSL_2"/>
    <property type="match status" value="1"/>
</dbReference>
<dbReference type="GO" id="GO:0004622">
    <property type="term" value="F:phosphatidylcholine lysophospholipase activity"/>
    <property type="evidence" value="ECO:0007669"/>
    <property type="project" value="TreeGrafter"/>
</dbReference>
<organism evidence="2 3">
    <name type="scientific">Limisphaera ngatamarikiensis</name>
    <dbReference type="NCBI Taxonomy" id="1324935"/>
    <lineage>
        <taxon>Bacteria</taxon>
        <taxon>Pseudomonadati</taxon>
        <taxon>Verrucomicrobiota</taxon>
        <taxon>Verrucomicrobiia</taxon>
        <taxon>Limisphaerales</taxon>
        <taxon>Limisphaeraceae</taxon>
        <taxon>Limisphaera</taxon>
    </lineage>
</organism>